<dbReference type="EMBL" id="AE017180">
    <property type="protein sequence ID" value="AAR35475.1"/>
    <property type="molecule type" value="Genomic_DNA"/>
</dbReference>
<dbReference type="Proteomes" id="UP000000577">
    <property type="component" value="Chromosome"/>
</dbReference>
<evidence type="ECO:0000259" key="2">
    <source>
        <dbReference type="PROSITE" id="PS50930"/>
    </source>
</evidence>
<sequence length="232" mass="26558">MNRILSMIEQMEPGVVIFNDDLTISSVSSMVFMIFGHIPRERIFAGDLLDIHDEAAREKVKETLRLARQAQRHIPLSLKFITSEGHDRYLLVKLITVAERDPASEKICALFYDITPFIVAERKLTRVPVTSRGDIHLLRPEEIVYLKADNIYSLIYTEAGEFHSDLSLGAMEKRLSEDIFYRIHRSYLVNLAKVRKVHRESSECTVAAGGGEVRLPVSRDKMQRFLTDLGLK</sequence>
<dbReference type="PROSITE" id="PS50112">
    <property type="entry name" value="PAS"/>
    <property type="match status" value="1"/>
</dbReference>
<reference evidence="3 4" key="1">
    <citation type="journal article" date="2003" name="Science">
        <title>Genome of Geobacter sulfurreducens: metal reduction in subsurface environments.</title>
        <authorList>
            <person name="Methe B.A."/>
            <person name="Nelson K.E."/>
            <person name="Eisen J.A."/>
            <person name="Paulsen I.T."/>
            <person name="Nelson W."/>
            <person name="Heidelberg J.F."/>
            <person name="Wu D."/>
            <person name="Wu M."/>
            <person name="Ward N."/>
            <person name="Beanan M.J."/>
            <person name="Dodson R.J."/>
            <person name="Madupu R."/>
            <person name="Brinkac L.M."/>
            <person name="Daugherty S.C."/>
            <person name="DeBoy R.T."/>
            <person name="Durkin A.S."/>
            <person name="Gwinn M."/>
            <person name="Kolonay J.F."/>
            <person name="Sullivan S.A."/>
            <person name="Haft D.H."/>
            <person name="Selengut J."/>
            <person name="Davidsen T.M."/>
            <person name="Zafar N."/>
            <person name="White O."/>
            <person name="Tran B."/>
            <person name="Romero C."/>
            <person name="Forberger H.A."/>
            <person name="Weidman J."/>
            <person name="Khouri H."/>
            <person name="Feldblyum T.V."/>
            <person name="Utterback T.R."/>
            <person name="Van Aken S.E."/>
            <person name="Lovley D.R."/>
            <person name="Fraser C.M."/>
        </authorList>
    </citation>
    <scope>NUCLEOTIDE SEQUENCE [LARGE SCALE GENOMIC DNA]</scope>
    <source>
        <strain evidence="4">ATCC 51573 / DSM 12127 / PCA</strain>
    </source>
</reference>
<dbReference type="Gene3D" id="2.40.50.1020">
    <property type="entry name" value="LytTr DNA-binding domain"/>
    <property type="match status" value="1"/>
</dbReference>
<proteinExistence type="predicted"/>
<dbReference type="EnsemblBacteria" id="AAR35475">
    <property type="protein sequence ID" value="AAR35475"/>
    <property type="gene ID" value="GSU2099"/>
</dbReference>
<dbReference type="InterPro" id="IPR007492">
    <property type="entry name" value="LytTR_DNA-bd_dom"/>
</dbReference>
<feature type="domain" description="PAS" evidence="1">
    <location>
        <begin position="1"/>
        <end position="71"/>
    </location>
</feature>
<evidence type="ECO:0000313" key="3">
    <source>
        <dbReference type="EMBL" id="AAR35475.1"/>
    </source>
</evidence>
<reference evidence="3 4" key="2">
    <citation type="journal article" date="2012" name="BMC Genomics">
        <title>Comparative genomic analysis of Geobacter sulfurreducens KN400, a strain with enhanced capacity for extracellular electron transfer and electricity production.</title>
        <authorList>
            <person name="Butler J.E."/>
            <person name="Young N.D."/>
            <person name="Aklujkar M."/>
            <person name="Lovley D.R."/>
        </authorList>
    </citation>
    <scope>NUCLEOTIDE SEQUENCE [LARGE SCALE GENOMIC DNA]</scope>
    <source>
        <strain evidence="4">ATCC 51573 / DSM 12127 / PCA</strain>
    </source>
</reference>
<dbReference type="PATRIC" id="fig|243231.5.peg.2136"/>
<gene>
    <name evidence="3" type="ordered locus">GSU2099</name>
</gene>
<feature type="domain" description="HTH LytTR-type" evidence="2">
    <location>
        <begin position="127"/>
        <end position="231"/>
    </location>
</feature>
<evidence type="ECO:0000313" key="4">
    <source>
        <dbReference type="Proteomes" id="UP000000577"/>
    </source>
</evidence>
<dbReference type="PANTHER" id="PTHR37299:SF1">
    <property type="entry name" value="STAGE 0 SPORULATION PROTEIN A HOMOLOG"/>
    <property type="match status" value="1"/>
</dbReference>
<dbReference type="STRING" id="243231.GSU2099"/>
<dbReference type="PANTHER" id="PTHR37299">
    <property type="entry name" value="TRANSCRIPTIONAL REGULATOR-RELATED"/>
    <property type="match status" value="1"/>
</dbReference>
<dbReference type="PROSITE" id="PS50930">
    <property type="entry name" value="HTH_LYTTR"/>
    <property type="match status" value="1"/>
</dbReference>
<evidence type="ECO:0000259" key="1">
    <source>
        <dbReference type="PROSITE" id="PS50112"/>
    </source>
</evidence>
<dbReference type="InParanoid" id="Q74BE2"/>
<dbReference type="HOGENOM" id="CLU_097085_0_0_7"/>
<dbReference type="Gene3D" id="3.30.450.20">
    <property type="entry name" value="PAS domain"/>
    <property type="match status" value="1"/>
</dbReference>
<dbReference type="AlphaFoldDB" id="Q74BE2"/>
<dbReference type="InterPro" id="IPR000014">
    <property type="entry name" value="PAS"/>
</dbReference>
<dbReference type="GO" id="GO:0000156">
    <property type="term" value="F:phosphorelay response regulator activity"/>
    <property type="evidence" value="ECO:0007669"/>
    <property type="project" value="InterPro"/>
</dbReference>
<name>Q74BE2_GEOSL</name>
<dbReference type="InterPro" id="IPR046947">
    <property type="entry name" value="LytR-like"/>
</dbReference>
<dbReference type="SMART" id="SM00850">
    <property type="entry name" value="LytTR"/>
    <property type="match status" value="1"/>
</dbReference>
<dbReference type="RefSeq" id="WP_010942743.1">
    <property type="nucleotide sequence ID" value="NC_002939.5"/>
</dbReference>
<organism evidence="3 4">
    <name type="scientific">Geobacter sulfurreducens (strain ATCC 51573 / DSM 12127 / PCA)</name>
    <dbReference type="NCBI Taxonomy" id="243231"/>
    <lineage>
        <taxon>Bacteria</taxon>
        <taxon>Pseudomonadati</taxon>
        <taxon>Thermodesulfobacteriota</taxon>
        <taxon>Desulfuromonadia</taxon>
        <taxon>Geobacterales</taxon>
        <taxon>Geobacteraceae</taxon>
        <taxon>Geobacter</taxon>
    </lineage>
</organism>
<dbReference type="KEGG" id="gsu:GSU2099"/>
<dbReference type="eggNOG" id="COG3279">
    <property type="taxonomic scope" value="Bacteria"/>
</dbReference>
<dbReference type="OrthoDB" id="9781059at2"/>
<dbReference type="GO" id="GO:0003677">
    <property type="term" value="F:DNA binding"/>
    <property type="evidence" value="ECO:0007669"/>
    <property type="project" value="InterPro"/>
</dbReference>
<dbReference type="SUPFAM" id="SSF55785">
    <property type="entry name" value="PYP-like sensor domain (PAS domain)"/>
    <property type="match status" value="1"/>
</dbReference>
<dbReference type="InterPro" id="IPR035965">
    <property type="entry name" value="PAS-like_dom_sf"/>
</dbReference>
<dbReference type="CDD" id="cd00130">
    <property type="entry name" value="PAS"/>
    <property type="match status" value="1"/>
</dbReference>
<keyword evidence="4" id="KW-1185">Reference proteome</keyword>
<accession>Q74BE2</accession>
<dbReference type="Pfam" id="PF04397">
    <property type="entry name" value="LytTR"/>
    <property type="match status" value="1"/>
</dbReference>
<protein>
    <submittedName>
        <fullName evidence="3">Sensor transcriptional regulator, PAS and LytTR domain-containing</fullName>
    </submittedName>
</protein>